<dbReference type="Gene3D" id="3.90.79.10">
    <property type="entry name" value="Nucleoside Triphosphate Pyrophosphohydrolase"/>
    <property type="match status" value="2"/>
</dbReference>
<dbReference type="EMBL" id="SOKJ01000025">
    <property type="protein sequence ID" value="TET13146.1"/>
    <property type="molecule type" value="Genomic_DNA"/>
</dbReference>
<evidence type="ECO:0000259" key="3">
    <source>
        <dbReference type="PROSITE" id="PS51462"/>
    </source>
</evidence>
<dbReference type="Pfam" id="PF14803">
    <property type="entry name" value="Zn_ribbon_Nudix"/>
    <property type="match status" value="1"/>
</dbReference>
<dbReference type="InterPro" id="IPR020476">
    <property type="entry name" value="Nudix_hydrolase"/>
</dbReference>
<evidence type="ECO:0000256" key="2">
    <source>
        <dbReference type="RuleBase" id="RU003476"/>
    </source>
</evidence>
<gene>
    <name evidence="4" type="ORF">E3J84_00435</name>
</gene>
<protein>
    <submittedName>
        <fullName evidence="4">NUDIX domain-containing protein</fullName>
    </submittedName>
</protein>
<feature type="domain" description="Nudix hydrolase" evidence="3">
    <location>
        <begin position="162"/>
        <end position="287"/>
    </location>
</feature>
<dbReference type="PANTHER" id="PTHR43736">
    <property type="entry name" value="ADP-RIBOSE PYROPHOSPHATASE"/>
    <property type="match status" value="1"/>
</dbReference>
<dbReference type="PROSITE" id="PS00893">
    <property type="entry name" value="NUDIX_BOX"/>
    <property type="match status" value="2"/>
</dbReference>
<dbReference type="InterPro" id="IPR000086">
    <property type="entry name" value="NUDIX_hydrolase_dom"/>
</dbReference>
<evidence type="ECO:0000313" key="4">
    <source>
        <dbReference type="EMBL" id="TET13146.1"/>
    </source>
</evidence>
<dbReference type="Proteomes" id="UP000316360">
    <property type="component" value="Unassembled WGS sequence"/>
</dbReference>
<accession>A0A523S532</accession>
<evidence type="ECO:0000256" key="1">
    <source>
        <dbReference type="ARBA" id="ARBA00022801"/>
    </source>
</evidence>
<sequence>MRYCNECAGLLEKKEIEGYQRLVCSRCGKIHYQNPLPVVAGVIIGKEGQILLTKRGISPGEGKWALLAGFVERGESPEEAMLREIREEIGIEGKLEGLIGVYKGKAEMYGSVIVIGYKIVSQSEAYTLSKEAKEVRLFSRDHLPSLAFSSHRRILDDLWRTRRRPVSTVDTIIEKEGGIVLIKRKNPPYGWALPGGFVNYGELLEEAARRELKEETNLEAKELRQFHTYSDPGRDPRFHTITTVFIGKGEGEGKPADDAEELKVFKKRELPSKLAFDHREILEDYFSSDSLGSFRE</sequence>
<dbReference type="GO" id="GO:0016787">
    <property type="term" value="F:hydrolase activity"/>
    <property type="evidence" value="ECO:0007669"/>
    <property type="project" value="UniProtKB-KW"/>
</dbReference>
<dbReference type="Gene3D" id="2.20.70.10">
    <property type="match status" value="1"/>
</dbReference>
<feature type="domain" description="Nudix hydrolase" evidence="3">
    <location>
        <begin position="35"/>
        <end position="161"/>
    </location>
</feature>
<dbReference type="SUPFAM" id="SSF55811">
    <property type="entry name" value="Nudix"/>
    <property type="match status" value="2"/>
</dbReference>
<evidence type="ECO:0000313" key="5">
    <source>
        <dbReference type="Proteomes" id="UP000316360"/>
    </source>
</evidence>
<dbReference type="CDD" id="cd18873">
    <property type="entry name" value="NUDIX_NadM_like"/>
    <property type="match status" value="1"/>
</dbReference>
<comment type="caution">
    <text evidence="4">The sequence shown here is derived from an EMBL/GenBank/DDBJ whole genome shotgun (WGS) entry which is preliminary data.</text>
</comment>
<dbReference type="AlphaFoldDB" id="A0A523S532"/>
<dbReference type="InterPro" id="IPR020084">
    <property type="entry name" value="NUDIX_hydrolase_CS"/>
</dbReference>
<dbReference type="PRINTS" id="PR00502">
    <property type="entry name" value="NUDIXFAMILY"/>
</dbReference>
<reference evidence="4 5" key="1">
    <citation type="submission" date="2019-03" db="EMBL/GenBank/DDBJ databases">
        <title>Metabolic potential of uncultured bacteria and archaea associated with petroleum seepage in deep-sea sediments.</title>
        <authorList>
            <person name="Dong X."/>
            <person name="Hubert C."/>
        </authorList>
    </citation>
    <scope>NUCLEOTIDE SEQUENCE [LARGE SCALE GENOMIC DNA]</scope>
    <source>
        <strain evidence="4">E44_bin7</strain>
    </source>
</reference>
<dbReference type="InterPro" id="IPR029401">
    <property type="entry name" value="Nudix_N"/>
</dbReference>
<dbReference type="InterPro" id="IPR015797">
    <property type="entry name" value="NUDIX_hydrolase-like_dom_sf"/>
</dbReference>
<comment type="similarity">
    <text evidence="2">Belongs to the Nudix hydrolase family.</text>
</comment>
<dbReference type="PROSITE" id="PS51462">
    <property type="entry name" value="NUDIX"/>
    <property type="match status" value="2"/>
</dbReference>
<organism evidence="4 5">
    <name type="scientific">Aerophobetes bacterium</name>
    <dbReference type="NCBI Taxonomy" id="2030807"/>
    <lineage>
        <taxon>Bacteria</taxon>
        <taxon>Candidatus Aerophobota</taxon>
    </lineage>
</organism>
<dbReference type="Pfam" id="PF00293">
    <property type="entry name" value="NUDIX"/>
    <property type="match status" value="2"/>
</dbReference>
<proteinExistence type="inferred from homology"/>
<name>A0A523S532_UNCAE</name>
<keyword evidence="1 2" id="KW-0378">Hydrolase</keyword>
<dbReference type="PANTHER" id="PTHR43736:SF1">
    <property type="entry name" value="DIHYDRONEOPTERIN TRIPHOSPHATE DIPHOSPHATASE"/>
    <property type="match status" value="1"/>
</dbReference>